<evidence type="ECO:0000313" key="2">
    <source>
        <dbReference type="EMBL" id="WAR04388.1"/>
    </source>
</evidence>
<name>A0ABY7E6H3_MYAAR</name>
<accession>A0ABY7E6H3</accession>
<evidence type="ECO:0000256" key="1">
    <source>
        <dbReference type="SAM" id="MobiDB-lite"/>
    </source>
</evidence>
<feature type="compositionally biased region" description="Basic and acidic residues" evidence="1">
    <location>
        <begin position="225"/>
        <end position="238"/>
    </location>
</feature>
<evidence type="ECO:0008006" key="4">
    <source>
        <dbReference type="Google" id="ProtNLM"/>
    </source>
</evidence>
<dbReference type="Proteomes" id="UP001164746">
    <property type="component" value="Chromosome 5"/>
</dbReference>
<reference evidence="2" key="1">
    <citation type="submission" date="2022-11" db="EMBL/GenBank/DDBJ databases">
        <title>Centuries of genome instability and evolution in soft-shell clam transmissible cancer (bioRxiv).</title>
        <authorList>
            <person name="Hart S.F.M."/>
            <person name="Yonemitsu M.A."/>
            <person name="Giersch R.M."/>
            <person name="Beal B.F."/>
            <person name="Arriagada G."/>
            <person name="Davis B.W."/>
            <person name="Ostrander E.A."/>
            <person name="Goff S.P."/>
            <person name="Metzger M.J."/>
        </authorList>
    </citation>
    <scope>NUCLEOTIDE SEQUENCE</scope>
    <source>
        <strain evidence="2">MELC-2E11</strain>
        <tissue evidence="2">Siphon/mantle</tissue>
    </source>
</reference>
<gene>
    <name evidence="2" type="ORF">MAR_019757</name>
</gene>
<dbReference type="EMBL" id="CP111016">
    <property type="protein sequence ID" value="WAR04388.1"/>
    <property type="molecule type" value="Genomic_DNA"/>
</dbReference>
<feature type="region of interest" description="Disordered" evidence="1">
    <location>
        <begin position="225"/>
        <end position="254"/>
    </location>
</feature>
<organism evidence="2 3">
    <name type="scientific">Mya arenaria</name>
    <name type="common">Soft-shell clam</name>
    <dbReference type="NCBI Taxonomy" id="6604"/>
    <lineage>
        <taxon>Eukaryota</taxon>
        <taxon>Metazoa</taxon>
        <taxon>Spiralia</taxon>
        <taxon>Lophotrochozoa</taxon>
        <taxon>Mollusca</taxon>
        <taxon>Bivalvia</taxon>
        <taxon>Autobranchia</taxon>
        <taxon>Heteroconchia</taxon>
        <taxon>Euheterodonta</taxon>
        <taxon>Imparidentia</taxon>
        <taxon>Neoheterodontei</taxon>
        <taxon>Myida</taxon>
        <taxon>Myoidea</taxon>
        <taxon>Myidae</taxon>
        <taxon>Mya</taxon>
    </lineage>
</organism>
<evidence type="ECO:0000313" key="3">
    <source>
        <dbReference type="Proteomes" id="UP001164746"/>
    </source>
</evidence>
<protein>
    <recommendedName>
        <fullName evidence="4">Retrotransposon gag domain-containing protein</fullName>
    </recommendedName>
</protein>
<proteinExistence type="predicted"/>
<sequence>MAEELQQMMMQALNENSNCLMKHAQHIESNNRNLVQCAQVFEGNPKAFENWIKDVDKHAFLNNSSDKRKQLLSYQLSTGVLLDYIKRYLDSDEGETTWANLKDNLASRFSPIVDKPKAFEMPVSMRQKRDEDIQFYAERLLTLNKMISKKPTIESQLLSVFLSGIWDRDIRAQVERNNPRAFDDAYAIALREQTIMYKCAARKLQPDRLERVDRPSFARDQVPMEIDHARRNYNGRRDVNRHRPNNRYDDRRQI</sequence>
<keyword evidence="3" id="KW-1185">Reference proteome</keyword>